<proteinExistence type="predicted"/>
<protein>
    <submittedName>
        <fullName evidence="1">Uncharacterized protein</fullName>
    </submittedName>
</protein>
<accession>A0A6B7ZFW7</accession>
<sequence>MKRALVLVFGLVCLVGGLLIDSPTVQAKNSGDHFVKGKIVALEGCYSKETSVESICLGVVETALGHRSGKIVGDVYIGKNVYQECVSNSVETKCSKVWRASVGESYLVGGELTEM</sequence>
<dbReference type="EMBL" id="MN642089">
    <property type="protein sequence ID" value="QGH72021.1"/>
    <property type="molecule type" value="Genomic_DNA"/>
</dbReference>
<evidence type="ECO:0000313" key="2">
    <source>
        <dbReference type="Proteomes" id="UP000464669"/>
    </source>
</evidence>
<name>A0A6B7ZFW7_9CAUD</name>
<dbReference type="Proteomes" id="UP000464669">
    <property type="component" value="Segment"/>
</dbReference>
<keyword evidence="2" id="KW-1185">Reference proteome</keyword>
<gene>
    <name evidence="1" type="ORF">N1M2_158</name>
</gene>
<reference evidence="1 2" key="1">
    <citation type="submission" date="2019-11" db="EMBL/GenBank/DDBJ databases">
        <authorList>
            <person name="Lewis R."/>
            <person name="Clooney A.G."/>
            <person name="Stockdale S.R."/>
            <person name="Buttimer C."/>
            <person name="Draper L.A."/>
            <person name="Ross R.P."/>
            <person name="Hill C."/>
        </authorList>
    </citation>
    <scope>NUCLEOTIDE SEQUENCE [LARGE SCALE GENOMIC DNA]</scope>
</reference>
<organism evidence="1 2">
    <name type="scientific">Klebsiella phage N1M2</name>
    <dbReference type="NCBI Taxonomy" id="2664939"/>
    <lineage>
        <taxon>Viruses</taxon>
        <taxon>Duplodnaviria</taxon>
        <taxon>Heunggongvirae</taxon>
        <taxon>Uroviricota</taxon>
        <taxon>Caudoviricetes</taxon>
        <taxon>Chimalliviridae</taxon>
        <taxon>Nimduovirus</taxon>
        <taxon>Nimduovirus N1M2</taxon>
    </lineage>
</organism>
<evidence type="ECO:0000313" key="1">
    <source>
        <dbReference type="EMBL" id="QGH72021.1"/>
    </source>
</evidence>